<proteinExistence type="predicted"/>
<protein>
    <submittedName>
        <fullName evidence="1">928_t:CDS:1</fullName>
    </submittedName>
</protein>
<reference evidence="1" key="1">
    <citation type="submission" date="2021-06" db="EMBL/GenBank/DDBJ databases">
        <authorList>
            <person name="Kallberg Y."/>
            <person name="Tangrot J."/>
            <person name="Rosling A."/>
        </authorList>
    </citation>
    <scope>NUCLEOTIDE SEQUENCE</scope>
    <source>
        <strain evidence="1">MA461A</strain>
    </source>
</reference>
<evidence type="ECO:0000313" key="2">
    <source>
        <dbReference type="Proteomes" id="UP000789920"/>
    </source>
</evidence>
<feature type="non-terminal residue" evidence="1">
    <location>
        <position position="108"/>
    </location>
</feature>
<comment type="caution">
    <text evidence="1">The sequence shown here is derived from an EMBL/GenBank/DDBJ whole genome shotgun (WGS) entry which is preliminary data.</text>
</comment>
<evidence type="ECO:0000313" key="1">
    <source>
        <dbReference type="EMBL" id="CAG8590056.1"/>
    </source>
</evidence>
<keyword evidence="2" id="KW-1185">Reference proteome</keyword>
<accession>A0ACA9MFY6</accession>
<gene>
    <name evidence="1" type="ORF">RPERSI_LOCUS5498</name>
</gene>
<organism evidence="1 2">
    <name type="scientific">Racocetra persica</name>
    <dbReference type="NCBI Taxonomy" id="160502"/>
    <lineage>
        <taxon>Eukaryota</taxon>
        <taxon>Fungi</taxon>
        <taxon>Fungi incertae sedis</taxon>
        <taxon>Mucoromycota</taxon>
        <taxon>Glomeromycotina</taxon>
        <taxon>Glomeromycetes</taxon>
        <taxon>Diversisporales</taxon>
        <taxon>Gigasporaceae</taxon>
        <taxon>Racocetra</taxon>
    </lineage>
</organism>
<dbReference type="EMBL" id="CAJVQC010008246">
    <property type="protein sequence ID" value="CAG8590056.1"/>
    <property type="molecule type" value="Genomic_DNA"/>
</dbReference>
<name>A0ACA9MFY6_9GLOM</name>
<dbReference type="Proteomes" id="UP000789920">
    <property type="component" value="Unassembled WGS sequence"/>
</dbReference>
<sequence>MKDLYENTSDISQIVNKSRHPRADIWNYFICRESDGKGHYSAKCGVSDEIRHHWLVEDLLNLSEPVYTSSRRVTLAERILEKEAALITVQTNNLLDKKNHLTLDKKCY</sequence>